<keyword evidence="6" id="KW-1185">Reference proteome</keyword>
<keyword evidence="3" id="KW-0812">Transmembrane</keyword>
<dbReference type="GeneTree" id="ENSGT01120000272530"/>
<accession>A0A667XHK4</accession>
<dbReference type="InterPro" id="IPR003599">
    <property type="entry name" value="Ig_sub"/>
</dbReference>
<dbReference type="GO" id="GO:0009897">
    <property type="term" value="C:external side of plasma membrane"/>
    <property type="evidence" value="ECO:0007669"/>
    <property type="project" value="TreeGrafter"/>
</dbReference>
<reference evidence="5" key="1">
    <citation type="submission" date="2019-06" db="EMBL/GenBank/DDBJ databases">
        <authorList>
            <consortium name="Wellcome Sanger Institute Data Sharing"/>
        </authorList>
    </citation>
    <scope>NUCLEOTIDE SEQUENCE [LARGE SCALE GENOMIC DNA]</scope>
</reference>
<evidence type="ECO:0000259" key="4">
    <source>
        <dbReference type="PROSITE" id="PS50835"/>
    </source>
</evidence>
<dbReference type="GO" id="GO:0006955">
    <property type="term" value="P:immune response"/>
    <property type="evidence" value="ECO:0007669"/>
    <property type="project" value="TreeGrafter"/>
</dbReference>
<dbReference type="PANTHER" id="PTHR11481:SF60">
    <property type="entry name" value="IG-LIKE DOMAIN-CONTAINING PROTEIN"/>
    <property type="match status" value="1"/>
</dbReference>
<dbReference type="InterPro" id="IPR036179">
    <property type="entry name" value="Ig-like_dom_sf"/>
</dbReference>
<proteinExistence type="predicted"/>
<dbReference type="InParanoid" id="A0A667XHK4"/>
<feature type="domain" description="Ig-like" evidence="4">
    <location>
        <begin position="20"/>
        <end position="95"/>
    </location>
</feature>
<evidence type="ECO:0000256" key="3">
    <source>
        <dbReference type="SAM" id="Phobius"/>
    </source>
</evidence>
<dbReference type="Gene3D" id="2.60.40.10">
    <property type="entry name" value="Immunoglobulins"/>
    <property type="match status" value="1"/>
</dbReference>
<dbReference type="PANTHER" id="PTHR11481">
    <property type="entry name" value="IMMUNOGLOBULIN FC RECEPTOR"/>
    <property type="match status" value="1"/>
</dbReference>
<dbReference type="Pfam" id="PF13895">
    <property type="entry name" value="Ig_2"/>
    <property type="match status" value="1"/>
</dbReference>
<keyword evidence="2" id="KW-1015">Disulfide bond</keyword>
<evidence type="ECO:0000256" key="2">
    <source>
        <dbReference type="ARBA" id="ARBA00023157"/>
    </source>
</evidence>
<evidence type="ECO:0000313" key="6">
    <source>
        <dbReference type="Proteomes" id="UP000472263"/>
    </source>
</evidence>
<sequence>MIFFSFFSNLIFFSSEIPTPTLTRLTQWSDVFHKEYVELSCDIHTPSDWTYVWFKNGTELSGSNEATLSIQAASDEDAGKYRCRGRHKTRSRSVSTKTSLEFELKVYGEVCVSLYIGDRGKKTCTIIMIIFLKYILLYFFVSCEILISLKTAYAACDRGSQVGTGLF</sequence>
<dbReference type="SUPFAM" id="SSF48726">
    <property type="entry name" value="Immunoglobulin"/>
    <property type="match status" value="1"/>
</dbReference>
<protein>
    <recommendedName>
        <fullName evidence="4">Ig-like domain-containing protein</fullName>
    </recommendedName>
</protein>
<name>A0A667XHK4_9TELE</name>
<organism evidence="5 6">
    <name type="scientific">Myripristis murdjan</name>
    <name type="common">pinecone soldierfish</name>
    <dbReference type="NCBI Taxonomy" id="586833"/>
    <lineage>
        <taxon>Eukaryota</taxon>
        <taxon>Metazoa</taxon>
        <taxon>Chordata</taxon>
        <taxon>Craniata</taxon>
        <taxon>Vertebrata</taxon>
        <taxon>Euteleostomi</taxon>
        <taxon>Actinopterygii</taxon>
        <taxon>Neopterygii</taxon>
        <taxon>Teleostei</taxon>
        <taxon>Neoteleostei</taxon>
        <taxon>Acanthomorphata</taxon>
        <taxon>Holocentriformes</taxon>
        <taxon>Holocentridae</taxon>
        <taxon>Myripristis</taxon>
    </lineage>
</organism>
<dbReference type="GO" id="GO:0007166">
    <property type="term" value="P:cell surface receptor signaling pathway"/>
    <property type="evidence" value="ECO:0007669"/>
    <property type="project" value="TreeGrafter"/>
</dbReference>
<dbReference type="SMART" id="SM00408">
    <property type="entry name" value="IGc2"/>
    <property type="match status" value="1"/>
</dbReference>
<dbReference type="Proteomes" id="UP000472263">
    <property type="component" value="Chromosome 7"/>
</dbReference>
<feature type="transmembrane region" description="Helical" evidence="3">
    <location>
        <begin position="123"/>
        <end position="141"/>
    </location>
</feature>
<dbReference type="InterPro" id="IPR050488">
    <property type="entry name" value="Ig_Fc_receptor"/>
</dbReference>
<dbReference type="PROSITE" id="PS50835">
    <property type="entry name" value="IG_LIKE"/>
    <property type="match status" value="1"/>
</dbReference>
<reference evidence="5" key="3">
    <citation type="submission" date="2025-09" db="UniProtKB">
        <authorList>
            <consortium name="Ensembl"/>
        </authorList>
    </citation>
    <scope>IDENTIFICATION</scope>
</reference>
<keyword evidence="3" id="KW-1133">Transmembrane helix</keyword>
<dbReference type="Ensembl" id="ENSMMDT00005014017.1">
    <property type="protein sequence ID" value="ENSMMDP00005013623.1"/>
    <property type="gene ID" value="ENSMMDG00005007064.1"/>
</dbReference>
<dbReference type="InterPro" id="IPR013783">
    <property type="entry name" value="Ig-like_fold"/>
</dbReference>
<dbReference type="GO" id="GO:0004888">
    <property type="term" value="F:transmembrane signaling receptor activity"/>
    <property type="evidence" value="ECO:0007669"/>
    <property type="project" value="TreeGrafter"/>
</dbReference>
<reference evidence="5" key="2">
    <citation type="submission" date="2025-08" db="UniProtKB">
        <authorList>
            <consortium name="Ensembl"/>
        </authorList>
    </citation>
    <scope>IDENTIFICATION</scope>
</reference>
<evidence type="ECO:0000313" key="5">
    <source>
        <dbReference type="Ensembl" id="ENSMMDP00005013623.1"/>
    </source>
</evidence>
<dbReference type="AlphaFoldDB" id="A0A667XHK4"/>
<dbReference type="InterPro" id="IPR007110">
    <property type="entry name" value="Ig-like_dom"/>
</dbReference>
<evidence type="ECO:0000256" key="1">
    <source>
        <dbReference type="ARBA" id="ARBA00022729"/>
    </source>
</evidence>
<keyword evidence="3" id="KW-0472">Membrane</keyword>
<dbReference type="InterPro" id="IPR003598">
    <property type="entry name" value="Ig_sub2"/>
</dbReference>
<dbReference type="SMART" id="SM00409">
    <property type="entry name" value="IG"/>
    <property type="match status" value="1"/>
</dbReference>
<keyword evidence="1" id="KW-0732">Signal</keyword>